<dbReference type="EMBL" id="FNYV01000014">
    <property type="protein sequence ID" value="SEK01739.1"/>
    <property type="molecule type" value="Genomic_DNA"/>
</dbReference>
<proteinExistence type="predicted"/>
<dbReference type="AlphaFoldDB" id="A0A1H7DIX4"/>
<accession>A0A1H7DIX4</accession>
<dbReference type="STRING" id="1144548.SAMN05443287_114106"/>
<gene>
    <name evidence="1" type="ORF">SAMN05443287_114106</name>
</gene>
<evidence type="ECO:0000313" key="1">
    <source>
        <dbReference type="EMBL" id="SEK01739.1"/>
    </source>
</evidence>
<evidence type="ECO:0000313" key="2">
    <source>
        <dbReference type="Proteomes" id="UP000198707"/>
    </source>
</evidence>
<dbReference type="Proteomes" id="UP000198707">
    <property type="component" value="Unassembled WGS sequence"/>
</dbReference>
<reference evidence="2" key="1">
    <citation type="submission" date="2016-10" db="EMBL/GenBank/DDBJ databases">
        <authorList>
            <person name="Varghese N."/>
            <person name="Submissions S."/>
        </authorList>
    </citation>
    <scope>NUCLEOTIDE SEQUENCE [LARGE SCALE GENOMIC DNA]</scope>
    <source>
        <strain evidence="2">CGMCC 4.7038</strain>
    </source>
</reference>
<organism evidence="1 2">
    <name type="scientific">Micromonospora phaseoli</name>
    <dbReference type="NCBI Taxonomy" id="1144548"/>
    <lineage>
        <taxon>Bacteria</taxon>
        <taxon>Bacillati</taxon>
        <taxon>Actinomycetota</taxon>
        <taxon>Actinomycetes</taxon>
        <taxon>Micromonosporales</taxon>
        <taxon>Micromonosporaceae</taxon>
        <taxon>Micromonospora</taxon>
    </lineage>
</organism>
<keyword evidence="2" id="KW-1185">Reference proteome</keyword>
<name>A0A1H7DIX4_9ACTN</name>
<sequence length="31" mass="3480">MLQRVWEATLGAALPPQKSIEPLKEIAESWS</sequence>
<protein>
    <submittedName>
        <fullName evidence="1">Uncharacterized protein</fullName>
    </submittedName>
</protein>